<keyword evidence="1" id="KW-0732">Signal</keyword>
<keyword evidence="3" id="KW-1185">Reference proteome</keyword>
<evidence type="ECO:0000313" key="3">
    <source>
        <dbReference type="Proteomes" id="UP000185622"/>
    </source>
</evidence>
<evidence type="ECO:0000256" key="1">
    <source>
        <dbReference type="SAM" id="SignalP"/>
    </source>
</evidence>
<proteinExistence type="predicted"/>
<dbReference type="EMBL" id="CP019437">
    <property type="protein sequence ID" value="AQS47570.1"/>
    <property type="molecule type" value="Genomic_DNA"/>
</dbReference>
<reference evidence="2 3" key="1">
    <citation type="submission" date="2017-01" db="EMBL/GenBank/DDBJ databases">
        <title>The complete genome sequence of a sulfur-oxidizing marine bacterium Thioclava sp. 25B10_4T.</title>
        <authorList>
            <person name="Liu Y."/>
            <person name="Lai Q."/>
            <person name="Shao Z."/>
        </authorList>
    </citation>
    <scope>NUCLEOTIDE SEQUENCE [LARGE SCALE GENOMIC DNA]</scope>
    <source>
        <strain evidence="2 3">25B10_4</strain>
    </source>
</reference>
<feature type="chain" id="PRO_5045117694" description="Lipoprotein" evidence="1">
    <location>
        <begin position="21"/>
        <end position="67"/>
    </location>
</feature>
<dbReference type="Proteomes" id="UP000185622">
    <property type="component" value="Chromosome"/>
</dbReference>
<evidence type="ECO:0000313" key="2">
    <source>
        <dbReference type="EMBL" id="AQS47570.1"/>
    </source>
</evidence>
<dbReference type="PROSITE" id="PS51257">
    <property type="entry name" value="PROKAR_LIPOPROTEIN"/>
    <property type="match status" value="1"/>
</dbReference>
<organism evidence="2 3">
    <name type="scientific">Thioclava nitratireducens</name>
    <dbReference type="NCBI Taxonomy" id="1915078"/>
    <lineage>
        <taxon>Bacteria</taxon>
        <taxon>Pseudomonadati</taxon>
        <taxon>Pseudomonadota</taxon>
        <taxon>Alphaproteobacteria</taxon>
        <taxon>Rhodobacterales</taxon>
        <taxon>Paracoccaceae</taxon>
        <taxon>Thioclava</taxon>
    </lineage>
</organism>
<feature type="signal peptide" evidence="1">
    <location>
        <begin position="1"/>
        <end position="20"/>
    </location>
</feature>
<dbReference type="RefSeq" id="WP_075776134.1">
    <property type="nucleotide sequence ID" value="NZ_CP019437.1"/>
</dbReference>
<protein>
    <recommendedName>
        <fullName evidence="4">Lipoprotein</fullName>
    </recommendedName>
</protein>
<name>A0ABM6IFL2_9RHOB</name>
<gene>
    <name evidence="2" type="ORF">BMG03_06970</name>
</gene>
<evidence type="ECO:0008006" key="4">
    <source>
        <dbReference type="Google" id="ProtNLM"/>
    </source>
</evidence>
<sequence length="67" mass="7251">MRAPALIALFALLASLTACSKRSTEGYPALLPMDEILTDQPLTPDPAPELEARADALRARADTMRNQ</sequence>
<accession>A0ABM6IFL2</accession>